<evidence type="ECO:0000313" key="10">
    <source>
        <dbReference type="Proteomes" id="UP000507222"/>
    </source>
</evidence>
<dbReference type="InterPro" id="IPR005123">
    <property type="entry name" value="Oxoglu/Fe-dep_dioxygenase_dom"/>
</dbReference>
<dbReference type="GO" id="GO:0051213">
    <property type="term" value="F:dioxygenase activity"/>
    <property type="evidence" value="ECO:0007669"/>
    <property type="project" value="UniProtKB-KW"/>
</dbReference>
<comment type="function">
    <text evidence="6">Probable 2-oxoglutarate-dependent dioxygenase that may be involved in glucosinolates biosynthesis. May play a role in the production of aliphatic glucosinolates.</text>
</comment>
<evidence type="ECO:0000256" key="5">
    <source>
        <dbReference type="ARBA" id="ARBA00023004"/>
    </source>
</evidence>
<evidence type="ECO:0000256" key="2">
    <source>
        <dbReference type="ARBA" id="ARBA00022723"/>
    </source>
</evidence>
<evidence type="ECO:0000256" key="7">
    <source>
        <dbReference type="RuleBase" id="RU003682"/>
    </source>
</evidence>
<feature type="domain" description="Fe2OG dioxygenase" evidence="8">
    <location>
        <begin position="162"/>
        <end position="263"/>
    </location>
</feature>
<dbReference type="InterPro" id="IPR050231">
    <property type="entry name" value="Iron_ascorbate_oxido_reductase"/>
</dbReference>
<dbReference type="Proteomes" id="UP000507222">
    <property type="component" value="Unassembled WGS sequence"/>
</dbReference>
<reference evidence="9 10" key="1">
    <citation type="submission" date="2020-05" db="EMBL/GenBank/DDBJ databases">
        <authorList>
            <person name="Campoy J."/>
            <person name="Schneeberger K."/>
            <person name="Spophaly S."/>
        </authorList>
    </citation>
    <scope>NUCLEOTIDE SEQUENCE [LARGE SCALE GENOMIC DNA]</scope>
    <source>
        <strain evidence="9">PruArmRojPasFocal</strain>
    </source>
</reference>
<comment type="similarity">
    <text evidence="1 7">Belongs to the iron/ascorbate-dependent oxidoreductase family.</text>
</comment>
<dbReference type="InterPro" id="IPR044861">
    <property type="entry name" value="IPNS-like_FE2OG_OXY"/>
</dbReference>
<dbReference type="Pfam" id="PF03171">
    <property type="entry name" value="2OG-FeII_Oxy"/>
    <property type="match status" value="1"/>
</dbReference>
<dbReference type="PRINTS" id="PR00682">
    <property type="entry name" value="IPNSYNTHASE"/>
</dbReference>
<evidence type="ECO:0000313" key="9">
    <source>
        <dbReference type="EMBL" id="CAB4272704.1"/>
    </source>
</evidence>
<evidence type="ECO:0000256" key="3">
    <source>
        <dbReference type="ARBA" id="ARBA00022964"/>
    </source>
</evidence>
<evidence type="ECO:0000256" key="6">
    <source>
        <dbReference type="ARBA" id="ARBA00057022"/>
    </source>
</evidence>
<evidence type="ECO:0000256" key="4">
    <source>
        <dbReference type="ARBA" id="ARBA00023002"/>
    </source>
</evidence>
<proteinExistence type="inferred from homology"/>
<keyword evidence="5 7" id="KW-0408">Iron</keyword>
<sequence>MGSETPLRLPVIDFSNQSLTPGTTEWNAVRAQVHNALEEYGCFEALFTKVPSHIRKSIFQSIEELLDLPLQTKLKIVSRKPFRGYAGQSAVMPLYESMPIDGANVYEQVQSLANTLWPQGNPSFCKSIQSFTEKVSELDQIIRMMILESLGLEKYLEEHLNSTDYLLRVMKYKVPQTNETKLGIPPHTDKNIVTILYQNQVDGLEVQTKDGKWINVKPSSDSFIVLIGESLHAWTNGRLHSPIHRVMMNGNEARYSTGLFSAPKEGYIIKAPNEVVDEEHPLLFKPYEHAQFMAFCNSEAGQRGLFPLKTFCGVQDLTLST</sequence>
<dbReference type="PROSITE" id="PS51471">
    <property type="entry name" value="FE2OG_OXY"/>
    <property type="match status" value="1"/>
</dbReference>
<dbReference type="PANTHER" id="PTHR47990">
    <property type="entry name" value="2-OXOGLUTARATE (2OG) AND FE(II)-DEPENDENT OXYGENASE SUPERFAMILY PROTEIN-RELATED"/>
    <property type="match status" value="1"/>
</dbReference>
<evidence type="ECO:0000256" key="1">
    <source>
        <dbReference type="ARBA" id="ARBA00008056"/>
    </source>
</evidence>
<dbReference type="GO" id="GO:0046872">
    <property type="term" value="F:metal ion binding"/>
    <property type="evidence" value="ECO:0007669"/>
    <property type="project" value="UniProtKB-KW"/>
</dbReference>
<dbReference type="Gene3D" id="2.60.120.330">
    <property type="entry name" value="B-lactam Antibiotic, Isopenicillin N Synthase, Chain"/>
    <property type="match status" value="1"/>
</dbReference>
<keyword evidence="3" id="KW-0223">Dioxygenase</keyword>
<keyword evidence="2 7" id="KW-0479">Metal-binding</keyword>
<dbReference type="AlphaFoldDB" id="A0A6J5UBC3"/>
<dbReference type="FunFam" id="2.60.120.330:FF:000022">
    <property type="entry name" value="Probable 2-oxoglutarate-dependent dioxygenase AOP1.2"/>
    <property type="match status" value="1"/>
</dbReference>
<gene>
    <name evidence="9" type="ORF">CURHAP_LOCUS19476</name>
</gene>
<dbReference type="InterPro" id="IPR026992">
    <property type="entry name" value="DIOX_N"/>
</dbReference>
<dbReference type="SUPFAM" id="SSF51197">
    <property type="entry name" value="Clavaminate synthase-like"/>
    <property type="match status" value="1"/>
</dbReference>
<dbReference type="EMBL" id="CAEKDK010000003">
    <property type="protein sequence ID" value="CAB4272704.1"/>
    <property type="molecule type" value="Genomic_DNA"/>
</dbReference>
<keyword evidence="4 7" id="KW-0560">Oxidoreductase</keyword>
<accession>A0A6J5UBC3</accession>
<name>A0A6J5UBC3_PRUAR</name>
<organism evidence="9 10">
    <name type="scientific">Prunus armeniaca</name>
    <name type="common">Apricot</name>
    <name type="synonym">Armeniaca vulgaris</name>
    <dbReference type="NCBI Taxonomy" id="36596"/>
    <lineage>
        <taxon>Eukaryota</taxon>
        <taxon>Viridiplantae</taxon>
        <taxon>Streptophyta</taxon>
        <taxon>Embryophyta</taxon>
        <taxon>Tracheophyta</taxon>
        <taxon>Spermatophyta</taxon>
        <taxon>Magnoliopsida</taxon>
        <taxon>eudicotyledons</taxon>
        <taxon>Gunneridae</taxon>
        <taxon>Pentapetalae</taxon>
        <taxon>rosids</taxon>
        <taxon>fabids</taxon>
        <taxon>Rosales</taxon>
        <taxon>Rosaceae</taxon>
        <taxon>Amygdaloideae</taxon>
        <taxon>Amygdaleae</taxon>
        <taxon>Prunus</taxon>
    </lineage>
</organism>
<dbReference type="Pfam" id="PF14226">
    <property type="entry name" value="DIOX_N"/>
    <property type="match status" value="1"/>
</dbReference>
<dbReference type="InterPro" id="IPR027443">
    <property type="entry name" value="IPNS-like_sf"/>
</dbReference>
<evidence type="ECO:0000259" key="8">
    <source>
        <dbReference type="PROSITE" id="PS51471"/>
    </source>
</evidence>
<protein>
    <recommendedName>
        <fullName evidence="8">Fe2OG dioxygenase domain-containing protein</fullName>
    </recommendedName>
</protein>